<feature type="non-terminal residue" evidence="3">
    <location>
        <position position="341"/>
    </location>
</feature>
<evidence type="ECO:0000259" key="2">
    <source>
        <dbReference type="Pfam" id="PF05282"/>
    </source>
</evidence>
<gene>
    <name evidence="3" type="primary">AAR2</name>
    <name evidence="3" type="ORF">BGW38_003488</name>
</gene>
<dbReference type="PANTHER" id="PTHR12689">
    <property type="entry name" value="A1 CISTRON SPLICING FACTOR AAR2-RELATED"/>
    <property type="match status" value="1"/>
</dbReference>
<evidence type="ECO:0000313" key="3">
    <source>
        <dbReference type="EMBL" id="KAF9580027.1"/>
    </source>
</evidence>
<keyword evidence="4" id="KW-1185">Reference proteome</keyword>
<evidence type="ECO:0000256" key="1">
    <source>
        <dbReference type="SAM" id="MobiDB-lite"/>
    </source>
</evidence>
<feature type="region of interest" description="Disordered" evidence="1">
    <location>
        <begin position="58"/>
        <end position="122"/>
    </location>
</feature>
<reference evidence="3" key="1">
    <citation type="journal article" date="2020" name="Fungal Divers.">
        <title>Resolving the Mortierellaceae phylogeny through synthesis of multi-gene phylogenetics and phylogenomics.</title>
        <authorList>
            <person name="Vandepol N."/>
            <person name="Liber J."/>
            <person name="Desiro A."/>
            <person name="Na H."/>
            <person name="Kennedy M."/>
            <person name="Barry K."/>
            <person name="Grigoriev I.V."/>
            <person name="Miller A.N."/>
            <person name="O'Donnell K."/>
            <person name="Stajich J.E."/>
            <person name="Bonito G."/>
        </authorList>
    </citation>
    <scope>NUCLEOTIDE SEQUENCE</scope>
    <source>
        <strain evidence="3">KOD1015</strain>
    </source>
</reference>
<dbReference type="InterPro" id="IPR038514">
    <property type="entry name" value="AAR2_C_sf"/>
</dbReference>
<dbReference type="PANTHER" id="PTHR12689:SF4">
    <property type="entry name" value="PROTEIN AAR2 HOMOLOG"/>
    <property type="match status" value="1"/>
</dbReference>
<name>A0A9P6FQZ1_9FUNG</name>
<dbReference type="InterPro" id="IPR007946">
    <property type="entry name" value="AAR2"/>
</dbReference>
<dbReference type="Gene3D" id="1.25.40.550">
    <property type="entry name" value="Aar2, C-terminal domain-like"/>
    <property type="match status" value="1"/>
</dbReference>
<protein>
    <submittedName>
        <fullName evidence="3">A1-alpha2 repression</fullName>
    </submittedName>
</protein>
<evidence type="ECO:0000313" key="4">
    <source>
        <dbReference type="Proteomes" id="UP000780801"/>
    </source>
</evidence>
<dbReference type="Pfam" id="PF05282">
    <property type="entry name" value="AAR2"/>
    <property type="match status" value="1"/>
</dbReference>
<proteinExistence type="predicted"/>
<dbReference type="EMBL" id="JAABOA010002330">
    <property type="protein sequence ID" value="KAF9580027.1"/>
    <property type="molecule type" value="Genomic_DNA"/>
</dbReference>
<feature type="domain" description="AAR2 C-terminal" evidence="2">
    <location>
        <begin position="132"/>
        <end position="301"/>
    </location>
</feature>
<dbReference type="InterPro" id="IPR033648">
    <property type="entry name" value="AAR2_C"/>
</dbReference>
<dbReference type="AlphaFoldDB" id="A0A9P6FQZ1"/>
<comment type="caution">
    <text evidence="3">The sequence shown here is derived from an EMBL/GenBank/DDBJ whole genome shotgun (WGS) entry which is preliminary data.</text>
</comment>
<feature type="compositionally biased region" description="Acidic residues" evidence="1">
    <location>
        <begin position="94"/>
        <end position="103"/>
    </location>
</feature>
<feature type="compositionally biased region" description="Polar residues" evidence="1">
    <location>
        <begin position="106"/>
        <end position="116"/>
    </location>
</feature>
<dbReference type="OrthoDB" id="201752at2759"/>
<accession>A0A9P6FQZ1</accession>
<sequence length="341" mass="38222">IYEFDPFLGAYPLLPPDSTYPAWLKLSDHIKQSTVSSVFVAEGFVDSYDDQIEEELSKAQQTLDRQQKAEAAQAAQNDKNSESSTSQKRTTDTILEESEDTMEVEQPSTASGSSKSAPAKRELVKRSTTVKFTPINLRASFRKGAVGEEVTRYSLDKSWLLNHLFTSAYHSDVSRFLGEYQAAFTTMLLCYHLGAFRQWKAMTILVCQSAEATPSPNFTNFFVAFIKTLDSQLASIPSSFFTDLLFASSDEADITANFVEISLKSLGRNILSGLRHGHCAELRKPMRQLQKSVMETFEWKISGDFKKASTKVVEIDVNNVPLMSDDDEYEEEGEYAPVIVE</sequence>
<dbReference type="Proteomes" id="UP000780801">
    <property type="component" value="Unassembled WGS sequence"/>
</dbReference>
<organism evidence="3 4">
    <name type="scientific">Lunasporangiospora selenospora</name>
    <dbReference type="NCBI Taxonomy" id="979761"/>
    <lineage>
        <taxon>Eukaryota</taxon>
        <taxon>Fungi</taxon>
        <taxon>Fungi incertae sedis</taxon>
        <taxon>Mucoromycota</taxon>
        <taxon>Mortierellomycotina</taxon>
        <taxon>Mortierellomycetes</taxon>
        <taxon>Mortierellales</taxon>
        <taxon>Mortierellaceae</taxon>
        <taxon>Lunasporangiospora</taxon>
    </lineage>
</organism>
<dbReference type="GO" id="GO:0000244">
    <property type="term" value="P:spliceosomal tri-snRNP complex assembly"/>
    <property type="evidence" value="ECO:0007669"/>
    <property type="project" value="TreeGrafter"/>
</dbReference>
<dbReference type="CDD" id="cd13778">
    <property type="entry name" value="Aar2_C"/>
    <property type="match status" value="1"/>
</dbReference>